<dbReference type="Pfam" id="PF14525">
    <property type="entry name" value="AraC_binding_2"/>
    <property type="match status" value="1"/>
</dbReference>
<evidence type="ECO:0000256" key="3">
    <source>
        <dbReference type="ARBA" id="ARBA00023163"/>
    </source>
</evidence>
<evidence type="ECO:0000313" key="6">
    <source>
        <dbReference type="Proteomes" id="UP001299970"/>
    </source>
</evidence>
<dbReference type="InterPro" id="IPR018060">
    <property type="entry name" value="HTH_AraC"/>
</dbReference>
<feature type="domain" description="HTH araC/xylS-type" evidence="4">
    <location>
        <begin position="204"/>
        <end position="305"/>
    </location>
</feature>
<dbReference type="RefSeq" id="WP_241034918.1">
    <property type="nucleotide sequence ID" value="NZ_BAAAJF010000009.1"/>
</dbReference>
<reference evidence="5 6" key="1">
    <citation type="submission" date="2022-03" db="EMBL/GenBank/DDBJ databases">
        <title>Pseudonocardia alaer sp. nov., a novel actinomycete isolated from reed forest soil.</title>
        <authorList>
            <person name="Wang L."/>
        </authorList>
    </citation>
    <scope>NUCLEOTIDE SEQUENCE [LARGE SCALE GENOMIC DNA]</scope>
    <source>
        <strain evidence="5 6">Y-16303</strain>
    </source>
</reference>
<dbReference type="Proteomes" id="UP001299970">
    <property type="component" value="Unassembled WGS sequence"/>
</dbReference>
<comment type="caution">
    <text evidence="5">The sequence shown here is derived from an EMBL/GenBank/DDBJ whole genome shotgun (WGS) entry which is preliminary data.</text>
</comment>
<dbReference type="Pfam" id="PF12833">
    <property type="entry name" value="HTH_18"/>
    <property type="match status" value="1"/>
</dbReference>
<evidence type="ECO:0000313" key="5">
    <source>
        <dbReference type="EMBL" id="MCH6164898.1"/>
    </source>
</evidence>
<dbReference type="SMART" id="SM00342">
    <property type="entry name" value="HTH_ARAC"/>
    <property type="match status" value="1"/>
</dbReference>
<dbReference type="PROSITE" id="PS00041">
    <property type="entry name" value="HTH_ARAC_FAMILY_1"/>
    <property type="match status" value="1"/>
</dbReference>
<evidence type="ECO:0000256" key="2">
    <source>
        <dbReference type="ARBA" id="ARBA00023125"/>
    </source>
</evidence>
<dbReference type="PROSITE" id="PS01124">
    <property type="entry name" value="HTH_ARAC_FAMILY_2"/>
    <property type="match status" value="1"/>
</dbReference>
<dbReference type="EMBL" id="JAKXMK010000003">
    <property type="protein sequence ID" value="MCH6164898.1"/>
    <property type="molecule type" value="Genomic_DNA"/>
</dbReference>
<keyword evidence="1" id="KW-0805">Transcription regulation</keyword>
<name>A0ABS9T8N4_9PSEU</name>
<dbReference type="InterPro" id="IPR009057">
    <property type="entry name" value="Homeodomain-like_sf"/>
</dbReference>
<proteinExistence type="predicted"/>
<evidence type="ECO:0000259" key="4">
    <source>
        <dbReference type="PROSITE" id="PS01124"/>
    </source>
</evidence>
<dbReference type="Gene3D" id="1.10.10.60">
    <property type="entry name" value="Homeodomain-like"/>
    <property type="match status" value="1"/>
</dbReference>
<dbReference type="InterPro" id="IPR018062">
    <property type="entry name" value="HTH_AraC-typ_CS"/>
</dbReference>
<keyword evidence="6" id="KW-1185">Reference proteome</keyword>
<protein>
    <submittedName>
        <fullName evidence="5">Helix-turn-helix domain-containing protein</fullName>
    </submittedName>
</protein>
<gene>
    <name evidence="5" type="ORF">MMF94_04300</name>
</gene>
<dbReference type="InterPro" id="IPR035418">
    <property type="entry name" value="AraC-bd_2"/>
</dbReference>
<sequence>MQILEFSGEELEHLAREFYLPVIVKTDPSFRGQAAIQGLGDTLTLSRSHSGQISAVRTDRMVARATDDSLMLFSLYMEGRVRVRQHDRCAELAAGAGVLTEARSRYERTSSTETQRMTLRFSRELLPLRTTEITEACARSMEPAAPAMQVLSCYLDRLFEVADELAAGERLDAGRAAIDLLAMTLRGVVSSVPGGDGSAAVLLDMMRTHIRKHLADPQLRVEELARRHRISVRQAYILFERIGTTPGAYLREQRLLAARTMLSNPRYDRLAISSIAAAVGFRDLNTFERAFRRQYGTTPTGWRRERLHHCGTRL</sequence>
<keyword evidence="2" id="KW-0238">DNA-binding</keyword>
<dbReference type="PRINTS" id="PR00032">
    <property type="entry name" value="HTHARAC"/>
</dbReference>
<dbReference type="InterPro" id="IPR020449">
    <property type="entry name" value="Tscrpt_reg_AraC-type_HTH"/>
</dbReference>
<dbReference type="PANTHER" id="PTHR46796">
    <property type="entry name" value="HTH-TYPE TRANSCRIPTIONAL ACTIVATOR RHAS-RELATED"/>
    <property type="match status" value="1"/>
</dbReference>
<evidence type="ECO:0000256" key="1">
    <source>
        <dbReference type="ARBA" id="ARBA00023015"/>
    </source>
</evidence>
<dbReference type="InterPro" id="IPR050204">
    <property type="entry name" value="AraC_XylS_family_regulators"/>
</dbReference>
<keyword evidence="3" id="KW-0804">Transcription</keyword>
<dbReference type="SUPFAM" id="SSF46689">
    <property type="entry name" value="Homeodomain-like"/>
    <property type="match status" value="1"/>
</dbReference>
<dbReference type="PANTHER" id="PTHR46796:SF6">
    <property type="entry name" value="ARAC SUBFAMILY"/>
    <property type="match status" value="1"/>
</dbReference>
<accession>A0ABS9T8N4</accession>
<organism evidence="5 6">
    <name type="scientific">Pseudonocardia alaniniphila</name>
    <dbReference type="NCBI Taxonomy" id="75291"/>
    <lineage>
        <taxon>Bacteria</taxon>
        <taxon>Bacillati</taxon>
        <taxon>Actinomycetota</taxon>
        <taxon>Actinomycetes</taxon>
        <taxon>Pseudonocardiales</taxon>
        <taxon>Pseudonocardiaceae</taxon>
        <taxon>Pseudonocardia</taxon>
    </lineage>
</organism>